<dbReference type="AlphaFoldDB" id="A0AAW2JFI7"/>
<gene>
    <name evidence="1" type="ORF">Sradi_6961900</name>
</gene>
<accession>A0AAW2JFI7</accession>
<organism evidence="1">
    <name type="scientific">Sesamum radiatum</name>
    <name type="common">Black benniseed</name>
    <dbReference type="NCBI Taxonomy" id="300843"/>
    <lineage>
        <taxon>Eukaryota</taxon>
        <taxon>Viridiplantae</taxon>
        <taxon>Streptophyta</taxon>
        <taxon>Embryophyta</taxon>
        <taxon>Tracheophyta</taxon>
        <taxon>Spermatophyta</taxon>
        <taxon>Magnoliopsida</taxon>
        <taxon>eudicotyledons</taxon>
        <taxon>Gunneridae</taxon>
        <taxon>Pentapetalae</taxon>
        <taxon>asterids</taxon>
        <taxon>lamiids</taxon>
        <taxon>Lamiales</taxon>
        <taxon>Pedaliaceae</taxon>
        <taxon>Sesamum</taxon>
    </lineage>
</organism>
<reference evidence="1" key="1">
    <citation type="submission" date="2020-06" db="EMBL/GenBank/DDBJ databases">
        <authorList>
            <person name="Li T."/>
            <person name="Hu X."/>
            <person name="Zhang T."/>
            <person name="Song X."/>
            <person name="Zhang H."/>
            <person name="Dai N."/>
            <person name="Sheng W."/>
            <person name="Hou X."/>
            <person name="Wei L."/>
        </authorList>
    </citation>
    <scope>NUCLEOTIDE SEQUENCE</scope>
    <source>
        <strain evidence="1">G02</strain>
        <tissue evidence="1">Leaf</tissue>
    </source>
</reference>
<name>A0AAW2JFI7_SESRA</name>
<comment type="caution">
    <text evidence="1">The sequence shown here is derived from an EMBL/GenBank/DDBJ whole genome shotgun (WGS) entry which is preliminary data.</text>
</comment>
<evidence type="ECO:0000313" key="1">
    <source>
        <dbReference type="EMBL" id="KAL0292986.1"/>
    </source>
</evidence>
<reference evidence="1" key="2">
    <citation type="journal article" date="2024" name="Plant">
        <title>Genomic evolution and insights into agronomic trait innovations of Sesamum species.</title>
        <authorList>
            <person name="Miao H."/>
            <person name="Wang L."/>
            <person name="Qu L."/>
            <person name="Liu H."/>
            <person name="Sun Y."/>
            <person name="Le M."/>
            <person name="Wang Q."/>
            <person name="Wei S."/>
            <person name="Zheng Y."/>
            <person name="Lin W."/>
            <person name="Duan Y."/>
            <person name="Cao H."/>
            <person name="Xiong S."/>
            <person name="Wang X."/>
            <person name="Wei L."/>
            <person name="Li C."/>
            <person name="Ma Q."/>
            <person name="Ju M."/>
            <person name="Zhao R."/>
            <person name="Li G."/>
            <person name="Mu C."/>
            <person name="Tian Q."/>
            <person name="Mei H."/>
            <person name="Zhang T."/>
            <person name="Gao T."/>
            <person name="Zhang H."/>
        </authorList>
    </citation>
    <scope>NUCLEOTIDE SEQUENCE</scope>
    <source>
        <strain evidence="1">G02</strain>
    </source>
</reference>
<protein>
    <submittedName>
        <fullName evidence="1">Uncharacterized protein</fullName>
    </submittedName>
</protein>
<sequence>MGMGWMKERWRFTGLYDHPEMTHHKDSSNLLRWLRRGSIRPWLCMRDLNEILYQHEKQGAKAEHNGRCRLSGTVCWNAIYRVWRVQEIYLHGSIITTIQPRCRRDWIGFVRINGEWTVSQRLISCIFHGVFGPIRALT</sequence>
<dbReference type="EMBL" id="JACGWJ010000363">
    <property type="protein sequence ID" value="KAL0292986.1"/>
    <property type="molecule type" value="Genomic_DNA"/>
</dbReference>
<proteinExistence type="predicted"/>